<dbReference type="Proteomes" id="UP000006621">
    <property type="component" value="Chromosome"/>
</dbReference>
<organism evidence="2 3">
    <name type="scientific">Flexistipes sinusarabici (strain ATCC 49648 / DSM 4947 / MAS 10)</name>
    <dbReference type="NCBI Taxonomy" id="717231"/>
    <lineage>
        <taxon>Bacteria</taxon>
        <taxon>Pseudomonadati</taxon>
        <taxon>Deferribacterota</taxon>
        <taxon>Deferribacteres</taxon>
        <taxon>Deferribacterales</taxon>
        <taxon>Flexistipitaceae</taxon>
        <taxon>Flexistipes</taxon>
    </lineage>
</organism>
<dbReference type="PANTHER" id="PTHR35038:SF8">
    <property type="entry name" value="C-TYPE POLYHEME CYTOCHROME OMCC"/>
    <property type="match status" value="1"/>
</dbReference>
<dbReference type="AlphaFoldDB" id="F8E504"/>
<dbReference type="PANTHER" id="PTHR35038">
    <property type="entry name" value="DISSIMILATORY SULFITE REDUCTASE SIRA"/>
    <property type="match status" value="1"/>
</dbReference>
<dbReference type="KEGG" id="fsi:Flexsi_2011"/>
<accession>F8E504</accession>
<name>F8E504_FLESM</name>
<dbReference type="InterPro" id="IPR036280">
    <property type="entry name" value="Multihaem_cyt_sf"/>
</dbReference>
<reference evidence="2 3" key="1">
    <citation type="journal article" date="2011" name="Stand. Genomic Sci.">
        <title>Genome sequence of the moderately thermophilic halophile Flexistipes sinusarabici strain (MAS10).</title>
        <authorList>
            <person name="Lapidus A."/>
            <person name="Chertkov O."/>
            <person name="Nolan M."/>
            <person name="Lucas S."/>
            <person name="Hammon N."/>
            <person name="Deshpande S."/>
            <person name="Cheng J.F."/>
            <person name="Tapia R."/>
            <person name="Han C."/>
            <person name="Goodwin L."/>
            <person name="Pitluck S."/>
            <person name="Liolios K."/>
            <person name="Pagani I."/>
            <person name="Ivanova N."/>
            <person name="Huntemann M."/>
            <person name="Mavromatis K."/>
            <person name="Mikhailova N."/>
            <person name="Pati A."/>
            <person name="Chen A."/>
            <person name="Palaniappan K."/>
            <person name="Land M."/>
            <person name="Hauser L."/>
            <person name="Brambilla E.M."/>
            <person name="Rohde M."/>
            <person name="Abt B."/>
            <person name="Spring S."/>
            <person name="Goker M."/>
            <person name="Bristow J."/>
            <person name="Eisen J.A."/>
            <person name="Markowitz V."/>
            <person name="Hugenholtz P."/>
            <person name="Kyrpides N.C."/>
            <person name="Klenk H.P."/>
            <person name="Woyke T."/>
        </authorList>
    </citation>
    <scope>NUCLEOTIDE SEQUENCE [LARGE SCALE GENOMIC DNA]</scope>
    <source>
        <strain evidence="3">DSM 4947 / MAS 10</strain>
    </source>
</reference>
<evidence type="ECO:0000256" key="1">
    <source>
        <dbReference type="ARBA" id="ARBA00022729"/>
    </source>
</evidence>
<sequence length="333" mass="38891">MIFGFEQKPVCEKCHDSTFQNAEGSLKDCKSCHKNFTHMKELSLEGFNDKDCTFCHNHYSFDRFYLKSGFIRSLKGKYLNPHNSSYMCVSCHKTTETGKMSKKLLFPNDVKVCERCHNEKYVTMEAHSVNFEYRESEHVKIPDNFPLYIGKVTCLTCHKFKCEKDTGHVAANDYYLRVKANSRQQFCLRCHVSRDFKRYNPHIQFDEKGNIIHETCVVCHSKEPNLRTDDIRKDVELKGTVNEICNGCHMIRTDHPTGVNHIKKMSNKMLTYLKDNIKEKNIYFPIGEEGKVLCVTCHLPHQFRLIEGQAKGKYPKRTRLLSGYDLCLMCHEK</sequence>
<dbReference type="InterPro" id="IPR051829">
    <property type="entry name" value="Multiheme_Cytochr_ET"/>
</dbReference>
<dbReference type="GO" id="GO:0016491">
    <property type="term" value="F:oxidoreductase activity"/>
    <property type="evidence" value="ECO:0007669"/>
    <property type="project" value="TreeGrafter"/>
</dbReference>
<dbReference type="Gene3D" id="3.90.10.10">
    <property type="entry name" value="Cytochrome C3"/>
    <property type="match status" value="1"/>
</dbReference>
<dbReference type="SUPFAM" id="SSF48695">
    <property type="entry name" value="Multiheme cytochromes"/>
    <property type="match status" value="1"/>
</dbReference>
<keyword evidence="1" id="KW-0732">Signal</keyword>
<keyword evidence="3" id="KW-1185">Reference proteome</keyword>
<dbReference type="HOGENOM" id="CLU_857176_0_0_0"/>
<evidence type="ECO:0000313" key="3">
    <source>
        <dbReference type="Proteomes" id="UP000006621"/>
    </source>
</evidence>
<dbReference type="STRING" id="717231.Flexsi_2011"/>
<proteinExistence type="predicted"/>
<gene>
    <name evidence="2" type="ordered locus">Flexsi_2011</name>
</gene>
<dbReference type="EMBL" id="CP002858">
    <property type="protein sequence ID" value="AEI15640.1"/>
    <property type="molecule type" value="Genomic_DNA"/>
</dbReference>
<evidence type="ECO:0000313" key="2">
    <source>
        <dbReference type="EMBL" id="AEI15640.1"/>
    </source>
</evidence>
<dbReference type="eggNOG" id="COG3043">
    <property type="taxonomic scope" value="Bacteria"/>
</dbReference>
<reference evidence="3" key="2">
    <citation type="submission" date="2011-06" db="EMBL/GenBank/DDBJ databases">
        <title>The complete genome of Flexistipes sinusarabici DSM 4947.</title>
        <authorList>
            <person name="Lucas S."/>
            <person name="Han J."/>
            <person name="Lapidus A."/>
            <person name="Bruce D."/>
            <person name="Goodwin L."/>
            <person name="Pitluck S."/>
            <person name="Peters L."/>
            <person name="Kyrpides N."/>
            <person name="Mavromatis K."/>
            <person name="Ivanova N."/>
            <person name="Mikhailova N."/>
            <person name="Chertkov O."/>
            <person name="Detter J.C."/>
            <person name="Tapia R."/>
            <person name="Han C."/>
            <person name="Land M."/>
            <person name="Hauser L."/>
            <person name="Markowitz V."/>
            <person name="Cheng J.-F."/>
            <person name="Hugenholtz P."/>
            <person name="Woyke T."/>
            <person name="Wu D."/>
            <person name="Spring S."/>
            <person name="Schroeder M."/>
            <person name="Brambilla E."/>
            <person name="Klenk H.-P."/>
            <person name="Eisen J.A."/>
        </authorList>
    </citation>
    <scope>NUCLEOTIDE SEQUENCE [LARGE SCALE GENOMIC DNA]</scope>
    <source>
        <strain evidence="3">DSM 4947 / MAS 10</strain>
    </source>
</reference>
<protein>
    <submittedName>
        <fullName evidence="2">Multiheme C-type cytochrome</fullName>
    </submittedName>
</protein>